<accession>A0A6J5L0P2</accession>
<dbReference type="EMBL" id="LR796189">
    <property type="protein sequence ID" value="CAB4125659.1"/>
    <property type="molecule type" value="Genomic_DNA"/>
</dbReference>
<organism evidence="1">
    <name type="scientific">uncultured Caudovirales phage</name>
    <dbReference type="NCBI Taxonomy" id="2100421"/>
    <lineage>
        <taxon>Viruses</taxon>
        <taxon>Duplodnaviria</taxon>
        <taxon>Heunggongvirae</taxon>
        <taxon>Uroviricota</taxon>
        <taxon>Caudoviricetes</taxon>
        <taxon>Peduoviridae</taxon>
        <taxon>Maltschvirus</taxon>
        <taxon>Maltschvirus maltsch</taxon>
    </lineage>
</organism>
<evidence type="ECO:0000313" key="1">
    <source>
        <dbReference type="EMBL" id="CAB4125659.1"/>
    </source>
</evidence>
<reference evidence="1" key="1">
    <citation type="submission" date="2020-04" db="EMBL/GenBank/DDBJ databases">
        <authorList>
            <person name="Chiriac C."/>
            <person name="Salcher M."/>
            <person name="Ghai R."/>
            <person name="Kavagutti S V."/>
        </authorList>
    </citation>
    <scope>NUCLEOTIDE SEQUENCE</scope>
</reference>
<gene>
    <name evidence="1" type="ORF">UFOVP53_193</name>
</gene>
<sequence>MLIQEVQDMIEFLMRLPNFSGMTLELCMIRRKMSFEEELSKDEKQYLLVTKHMINCITVE</sequence>
<protein>
    <submittedName>
        <fullName evidence="1">Uncharacterized protein</fullName>
    </submittedName>
</protein>
<name>A0A6J5L0P2_9CAUD</name>
<proteinExistence type="predicted"/>